<keyword evidence="2" id="KW-1185">Reference proteome</keyword>
<feature type="non-terminal residue" evidence="1">
    <location>
        <position position="1"/>
    </location>
</feature>
<reference evidence="1 2" key="1">
    <citation type="journal article" date="2012" name="PLoS Pathog.">
        <title>Diverse lifestyles and strategies of plant pathogenesis encoded in the genomes of eighteen Dothideomycetes fungi.</title>
        <authorList>
            <person name="Ohm R.A."/>
            <person name="Feau N."/>
            <person name="Henrissat B."/>
            <person name="Schoch C.L."/>
            <person name="Horwitz B.A."/>
            <person name="Barry K.W."/>
            <person name="Condon B.J."/>
            <person name="Copeland A.C."/>
            <person name="Dhillon B."/>
            <person name="Glaser F."/>
            <person name="Hesse C.N."/>
            <person name="Kosti I."/>
            <person name="LaButti K."/>
            <person name="Lindquist E.A."/>
            <person name="Lucas S."/>
            <person name="Salamov A.A."/>
            <person name="Bradshaw R.E."/>
            <person name="Ciuffetti L."/>
            <person name="Hamelin R.C."/>
            <person name="Kema G.H.J."/>
            <person name="Lawrence C."/>
            <person name="Scott J.A."/>
            <person name="Spatafora J.W."/>
            <person name="Turgeon B.G."/>
            <person name="de Wit P.J.G.M."/>
            <person name="Zhong S."/>
            <person name="Goodwin S.B."/>
            <person name="Grigoriev I.V."/>
        </authorList>
    </citation>
    <scope>NUCLEOTIDE SEQUENCE [LARGE SCALE GENOMIC DNA]</scope>
    <source>
        <strain evidence="2">C5 / ATCC 48332 / race O</strain>
    </source>
</reference>
<dbReference type="HOGENOM" id="CLU_3037860_0_0_1"/>
<evidence type="ECO:0000313" key="2">
    <source>
        <dbReference type="Proteomes" id="UP000016936"/>
    </source>
</evidence>
<dbReference type="EMBL" id="KB445573">
    <property type="protein sequence ID" value="EMD93610.1"/>
    <property type="molecule type" value="Genomic_DNA"/>
</dbReference>
<accession>M2T7P8</accession>
<dbReference type="Proteomes" id="UP000016936">
    <property type="component" value="Unassembled WGS sequence"/>
</dbReference>
<gene>
    <name evidence="1" type="ORF">COCHEDRAFT_1020583</name>
</gene>
<evidence type="ECO:0000313" key="1">
    <source>
        <dbReference type="EMBL" id="EMD93610.1"/>
    </source>
</evidence>
<sequence>QPGTVAVIMNDPFACAWNSWAPLDNVLQVHMMISEKKRSATPDSRSLLGGYFVSL</sequence>
<dbReference type="AlphaFoldDB" id="M2T7P8"/>
<protein>
    <submittedName>
        <fullName evidence="1">Uncharacterized protein</fullName>
    </submittedName>
</protein>
<reference evidence="2" key="2">
    <citation type="journal article" date="2013" name="PLoS Genet.">
        <title>Comparative genome structure, secondary metabolite, and effector coding capacity across Cochliobolus pathogens.</title>
        <authorList>
            <person name="Condon B.J."/>
            <person name="Leng Y."/>
            <person name="Wu D."/>
            <person name="Bushley K.E."/>
            <person name="Ohm R.A."/>
            <person name="Otillar R."/>
            <person name="Martin J."/>
            <person name="Schackwitz W."/>
            <person name="Grimwood J."/>
            <person name="MohdZainudin N."/>
            <person name="Xue C."/>
            <person name="Wang R."/>
            <person name="Manning V.A."/>
            <person name="Dhillon B."/>
            <person name="Tu Z.J."/>
            <person name="Steffenson B.J."/>
            <person name="Salamov A."/>
            <person name="Sun H."/>
            <person name="Lowry S."/>
            <person name="LaButti K."/>
            <person name="Han J."/>
            <person name="Copeland A."/>
            <person name="Lindquist E."/>
            <person name="Barry K."/>
            <person name="Schmutz J."/>
            <person name="Baker S.E."/>
            <person name="Ciuffetti L.M."/>
            <person name="Grigoriev I.V."/>
            <person name="Zhong S."/>
            <person name="Turgeon B.G."/>
        </authorList>
    </citation>
    <scope>NUCLEOTIDE SEQUENCE [LARGE SCALE GENOMIC DNA]</scope>
    <source>
        <strain evidence="2">C5 / ATCC 48332 / race O</strain>
    </source>
</reference>
<proteinExistence type="predicted"/>
<organism evidence="1 2">
    <name type="scientific">Cochliobolus heterostrophus (strain C5 / ATCC 48332 / race O)</name>
    <name type="common">Southern corn leaf blight fungus</name>
    <name type="synonym">Bipolaris maydis</name>
    <dbReference type="NCBI Taxonomy" id="701091"/>
    <lineage>
        <taxon>Eukaryota</taxon>
        <taxon>Fungi</taxon>
        <taxon>Dikarya</taxon>
        <taxon>Ascomycota</taxon>
        <taxon>Pezizomycotina</taxon>
        <taxon>Dothideomycetes</taxon>
        <taxon>Pleosporomycetidae</taxon>
        <taxon>Pleosporales</taxon>
        <taxon>Pleosporineae</taxon>
        <taxon>Pleosporaceae</taxon>
        <taxon>Bipolaris</taxon>
    </lineage>
</organism>
<name>M2T7P8_COCH5</name>